<keyword evidence="2" id="KW-1185">Reference proteome</keyword>
<evidence type="ECO:0000313" key="1">
    <source>
        <dbReference type="EMBL" id="ETI34280.1"/>
    </source>
</evidence>
<reference evidence="1 2" key="1">
    <citation type="submission" date="2013-11" db="EMBL/GenBank/DDBJ databases">
        <title>The Genome Sequence of Phytophthora parasitica P1569.</title>
        <authorList>
            <consortium name="The Broad Institute Genomics Platform"/>
            <person name="Russ C."/>
            <person name="Tyler B."/>
            <person name="Panabieres F."/>
            <person name="Shan W."/>
            <person name="Tripathy S."/>
            <person name="Grunwald N."/>
            <person name="Machado M."/>
            <person name="Johnson C.S."/>
            <person name="Arredondo F."/>
            <person name="Hong C."/>
            <person name="Coffey M."/>
            <person name="Young S.K."/>
            <person name="Zeng Q."/>
            <person name="Gargeya S."/>
            <person name="Fitzgerald M."/>
            <person name="Abouelleil A."/>
            <person name="Alvarado L."/>
            <person name="Chapman S.B."/>
            <person name="Gainer-Dewar J."/>
            <person name="Goldberg J."/>
            <person name="Griggs A."/>
            <person name="Gujja S."/>
            <person name="Hansen M."/>
            <person name="Howarth C."/>
            <person name="Imamovic A."/>
            <person name="Ireland A."/>
            <person name="Larimer J."/>
            <person name="McCowan C."/>
            <person name="Murphy C."/>
            <person name="Pearson M."/>
            <person name="Poon T.W."/>
            <person name="Priest M."/>
            <person name="Roberts A."/>
            <person name="Saif S."/>
            <person name="Shea T."/>
            <person name="Sykes S."/>
            <person name="Wortman J."/>
            <person name="Nusbaum C."/>
            <person name="Birren B."/>
        </authorList>
    </citation>
    <scope>NUCLEOTIDE SEQUENCE [LARGE SCALE GENOMIC DNA]</scope>
    <source>
        <strain evidence="1 2">P1569</strain>
    </source>
</reference>
<accession>V9E594</accession>
<sequence length="30" mass="3584">MVSDMHQGNREHGELVLFTCQRYELSWLFG</sequence>
<gene>
    <name evidence="1" type="ORF">F443_19186</name>
</gene>
<organism evidence="1 2">
    <name type="scientific">Phytophthora nicotianae P1569</name>
    <dbReference type="NCBI Taxonomy" id="1317065"/>
    <lineage>
        <taxon>Eukaryota</taxon>
        <taxon>Sar</taxon>
        <taxon>Stramenopiles</taxon>
        <taxon>Oomycota</taxon>
        <taxon>Peronosporomycetes</taxon>
        <taxon>Peronosporales</taxon>
        <taxon>Peronosporaceae</taxon>
        <taxon>Phytophthora</taxon>
    </lineage>
</organism>
<comment type="caution">
    <text evidence="1">The sequence shown here is derived from an EMBL/GenBank/DDBJ whole genome shotgun (WGS) entry which is preliminary data.</text>
</comment>
<dbReference type="AlphaFoldDB" id="V9E594"/>
<protein>
    <submittedName>
        <fullName evidence="1">Uncharacterized protein</fullName>
    </submittedName>
</protein>
<evidence type="ECO:0000313" key="2">
    <source>
        <dbReference type="Proteomes" id="UP000018721"/>
    </source>
</evidence>
<name>V9E594_PHYNI</name>
<dbReference type="HOGENOM" id="CLU_3407211_0_0_1"/>
<dbReference type="EMBL" id="ANIZ01003336">
    <property type="protein sequence ID" value="ETI34280.1"/>
    <property type="molecule type" value="Genomic_DNA"/>
</dbReference>
<dbReference type="Proteomes" id="UP000018721">
    <property type="component" value="Unassembled WGS sequence"/>
</dbReference>
<proteinExistence type="predicted"/>